<evidence type="ECO:0000256" key="1">
    <source>
        <dbReference type="SAM" id="MobiDB-lite"/>
    </source>
</evidence>
<dbReference type="EMBL" id="JACSQV010000002">
    <property type="protein sequence ID" value="MBD7917369.1"/>
    <property type="molecule type" value="Genomic_DNA"/>
</dbReference>
<reference evidence="3 4" key="1">
    <citation type="submission" date="2020-08" db="EMBL/GenBank/DDBJ databases">
        <title>A Genomic Blueprint of the Chicken Gut Microbiome.</title>
        <authorList>
            <person name="Gilroy R."/>
            <person name="Ravi A."/>
            <person name="Getino M."/>
            <person name="Pursley I."/>
            <person name="Horton D.L."/>
            <person name="Alikhan N.-F."/>
            <person name="Baker D."/>
            <person name="Gharbi K."/>
            <person name="Hall N."/>
            <person name="Watson M."/>
            <person name="Adriaenssens E.M."/>
            <person name="Foster-Nyarko E."/>
            <person name="Jarju S."/>
            <person name="Secka A."/>
            <person name="Antonio M."/>
            <person name="Oren A."/>
            <person name="Chaudhuri R."/>
            <person name="La Ragione R.M."/>
            <person name="Hildebrand F."/>
            <person name="Pallen M.J."/>
        </authorList>
    </citation>
    <scope>NUCLEOTIDE SEQUENCE [LARGE SCALE GENOMIC DNA]</scope>
    <source>
        <strain evidence="3 4">Sa3CUA2</strain>
    </source>
</reference>
<gene>
    <name evidence="3" type="ORF">H9657_03625</name>
</gene>
<evidence type="ECO:0000259" key="2">
    <source>
        <dbReference type="Pfam" id="PF12713"/>
    </source>
</evidence>
<feature type="domain" description="DUF3806" evidence="2">
    <location>
        <begin position="170"/>
        <end position="233"/>
    </location>
</feature>
<feature type="region of interest" description="Disordered" evidence="1">
    <location>
        <begin position="1"/>
        <end position="26"/>
    </location>
</feature>
<dbReference type="RefSeq" id="WP_191780419.1">
    <property type="nucleotide sequence ID" value="NZ_JACSQV010000002.1"/>
</dbReference>
<feature type="region of interest" description="Disordered" evidence="1">
    <location>
        <begin position="38"/>
        <end position="90"/>
    </location>
</feature>
<comment type="caution">
    <text evidence="3">The sequence shown here is derived from an EMBL/GenBank/DDBJ whole genome shotgun (WGS) entry which is preliminary data.</text>
</comment>
<proteinExistence type="predicted"/>
<protein>
    <submittedName>
        <fullName evidence="3">DUF3806 domain-containing protein</fullName>
    </submittedName>
</protein>
<feature type="compositionally biased region" description="Acidic residues" evidence="1">
    <location>
        <begin position="71"/>
        <end position="90"/>
    </location>
</feature>
<dbReference type="Proteomes" id="UP000604241">
    <property type="component" value="Unassembled WGS sequence"/>
</dbReference>
<name>A0ABR8QAD3_9CELL</name>
<accession>A0ABR8QAD3</accession>
<sequence length="257" mass="27005">MLPTPHGPTDVPLPAGAGDATVDKGRAPDEVALLRVVEHLADVPDGEATDGEHVSDEVADEDAEPAAGEPDPGEPDDDDEPEDAGEPEDAETFDAVAAAPPAPAAHAVGPVAAALSDTRHRIDELNAPERLFLAQQRALVAGLCADPSDAALVSALFDRVREQWQQADDRPDPRPLADAFGVALGDLVCAQAEDLGWATCSDRYGTEIVLAREDPEILVYPVAAVAQHWSQAAPGWLLRHLATVVQGVLEDRAPTDD</sequence>
<organism evidence="3 4">
    <name type="scientific">Cellulomonas avistercoris</name>
    <dbReference type="NCBI Taxonomy" id="2762242"/>
    <lineage>
        <taxon>Bacteria</taxon>
        <taxon>Bacillati</taxon>
        <taxon>Actinomycetota</taxon>
        <taxon>Actinomycetes</taxon>
        <taxon>Micrococcales</taxon>
        <taxon>Cellulomonadaceae</taxon>
        <taxon>Cellulomonas</taxon>
    </lineage>
</organism>
<keyword evidence="4" id="KW-1185">Reference proteome</keyword>
<evidence type="ECO:0000313" key="4">
    <source>
        <dbReference type="Proteomes" id="UP000604241"/>
    </source>
</evidence>
<dbReference type="InterPro" id="IPR024266">
    <property type="entry name" value="DUF3806"/>
</dbReference>
<dbReference type="Pfam" id="PF12713">
    <property type="entry name" value="DUF3806"/>
    <property type="match status" value="1"/>
</dbReference>
<evidence type="ECO:0000313" key="3">
    <source>
        <dbReference type="EMBL" id="MBD7917369.1"/>
    </source>
</evidence>